<evidence type="ECO:0000313" key="1">
    <source>
        <dbReference type="EMBL" id="MFC4387188.1"/>
    </source>
</evidence>
<keyword evidence="2" id="KW-1185">Reference proteome</keyword>
<proteinExistence type="predicted"/>
<evidence type="ECO:0000313" key="2">
    <source>
        <dbReference type="Proteomes" id="UP001595880"/>
    </source>
</evidence>
<dbReference type="PANTHER" id="PTHR40051:SF1">
    <property type="entry name" value="YOLD-LIKE FAMILY PROTEIN"/>
    <property type="match status" value="1"/>
</dbReference>
<dbReference type="RefSeq" id="WP_390196655.1">
    <property type="nucleotide sequence ID" value="NZ_JBHSDV010000001.1"/>
</dbReference>
<organism evidence="1 2">
    <name type="scientific">Gracilibacillus marinus</name>
    <dbReference type="NCBI Taxonomy" id="630535"/>
    <lineage>
        <taxon>Bacteria</taxon>
        <taxon>Bacillati</taxon>
        <taxon>Bacillota</taxon>
        <taxon>Bacilli</taxon>
        <taxon>Bacillales</taxon>
        <taxon>Bacillaceae</taxon>
        <taxon>Gracilibacillus</taxon>
    </lineage>
</organism>
<dbReference type="Pfam" id="PF08863">
    <property type="entry name" value="YolD"/>
    <property type="match status" value="1"/>
</dbReference>
<gene>
    <name evidence="1" type="ORF">ACFOZ1_05125</name>
</gene>
<dbReference type="InterPro" id="IPR014962">
    <property type="entry name" value="YolD"/>
</dbReference>
<comment type="caution">
    <text evidence="1">The sequence shown here is derived from an EMBL/GenBank/DDBJ whole genome shotgun (WGS) entry which is preliminary data.</text>
</comment>
<dbReference type="EMBL" id="JBHSDV010000001">
    <property type="protein sequence ID" value="MFC4387188.1"/>
    <property type="molecule type" value="Genomic_DNA"/>
</dbReference>
<accession>A0ABV8VRU2</accession>
<dbReference type="Proteomes" id="UP001595880">
    <property type="component" value="Unassembled WGS sequence"/>
</dbReference>
<reference evidence="2" key="1">
    <citation type="journal article" date="2019" name="Int. J. Syst. Evol. Microbiol.">
        <title>The Global Catalogue of Microorganisms (GCM) 10K type strain sequencing project: providing services to taxonomists for standard genome sequencing and annotation.</title>
        <authorList>
            <consortium name="The Broad Institute Genomics Platform"/>
            <consortium name="The Broad Institute Genome Sequencing Center for Infectious Disease"/>
            <person name="Wu L."/>
            <person name="Ma J."/>
        </authorList>
    </citation>
    <scope>NUCLEOTIDE SEQUENCE [LARGE SCALE GENOMIC DNA]</scope>
    <source>
        <strain evidence="2">KACC 14058</strain>
    </source>
</reference>
<dbReference type="PANTHER" id="PTHR40051">
    <property type="entry name" value="IG HYPOTHETICAL 15966"/>
    <property type="match status" value="1"/>
</dbReference>
<protein>
    <submittedName>
        <fullName evidence="1">YolD-like family protein</fullName>
    </submittedName>
</protein>
<sequence length="115" mass="13619">MKHSKLTLGSNILWESSRMMLPEHKEVLVKHQQQLNKKKKPIVDEQQLEEFSLVIQEALEYDFPVAVRLFHPYREDMKIGKIKKIDMFTHELQLICQEGIIRINVQDIVHLSITN</sequence>
<name>A0ABV8VRU2_9BACI</name>